<dbReference type="InterPro" id="IPR051694">
    <property type="entry name" value="Immunoregulatory_rcpt-like"/>
</dbReference>
<accession>A0ABQ8V8X9</accession>
<keyword evidence="7" id="KW-0732">Signal</keyword>
<keyword evidence="4 6" id="KW-0472">Membrane</keyword>
<dbReference type="EMBL" id="JANVFT010000078">
    <property type="protein sequence ID" value="KAJ4474198.1"/>
    <property type="molecule type" value="Genomic_DNA"/>
</dbReference>
<evidence type="ECO:0008006" key="10">
    <source>
        <dbReference type="Google" id="ProtNLM"/>
    </source>
</evidence>
<evidence type="ECO:0000313" key="9">
    <source>
        <dbReference type="Proteomes" id="UP001150217"/>
    </source>
</evidence>
<evidence type="ECO:0000256" key="6">
    <source>
        <dbReference type="SAM" id="Phobius"/>
    </source>
</evidence>
<comment type="caution">
    <text evidence="8">The sequence shown here is derived from an EMBL/GenBank/DDBJ whole genome shotgun (WGS) entry which is preliminary data.</text>
</comment>
<evidence type="ECO:0000256" key="5">
    <source>
        <dbReference type="SAM" id="MobiDB-lite"/>
    </source>
</evidence>
<dbReference type="Proteomes" id="UP001150217">
    <property type="component" value="Unassembled WGS sequence"/>
</dbReference>
<feature type="region of interest" description="Disordered" evidence="5">
    <location>
        <begin position="200"/>
        <end position="235"/>
    </location>
</feature>
<sequence>MIVAMRLLLFWIIMIQFAFVQSLNIDFPLKPIPFVFDPSKASITSSAVTSSSSVMSRSNVAPLVVDSTHTLYTTSTSTSSQILHTTQTPSHTEPTTNTAGPFIPSSSASSASKPSHLGAIIGGIVGGVAFAFIIALIALLKWHRRRQINSVQRTAFNGDMMVKPPFKWRNVARSWKSRSIASSLPRRWRGSDYGYGGYSSSAVTSQDLVPKNGLAEKNGDEHKPPSEIEGDNGVL</sequence>
<evidence type="ECO:0000256" key="3">
    <source>
        <dbReference type="ARBA" id="ARBA00022989"/>
    </source>
</evidence>
<evidence type="ECO:0000256" key="1">
    <source>
        <dbReference type="ARBA" id="ARBA00004167"/>
    </source>
</evidence>
<keyword evidence="3 6" id="KW-1133">Transmembrane helix</keyword>
<organism evidence="8 9">
    <name type="scientific">Lentinula lateritia</name>
    <dbReference type="NCBI Taxonomy" id="40482"/>
    <lineage>
        <taxon>Eukaryota</taxon>
        <taxon>Fungi</taxon>
        <taxon>Dikarya</taxon>
        <taxon>Basidiomycota</taxon>
        <taxon>Agaricomycotina</taxon>
        <taxon>Agaricomycetes</taxon>
        <taxon>Agaricomycetidae</taxon>
        <taxon>Agaricales</taxon>
        <taxon>Marasmiineae</taxon>
        <taxon>Omphalotaceae</taxon>
        <taxon>Lentinula</taxon>
    </lineage>
</organism>
<evidence type="ECO:0000256" key="7">
    <source>
        <dbReference type="SAM" id="SignalP"/>
    </source>
</evidence>
<keyword evidence="9" id="KW-1185">Reference proteome</keyword>
<feature type="transmembrane region" description="Helical" evidence="6">
    <location>
        <begin position="117"/>
        <end position="140"/>
    </location>
</feature>
<feature type="compositionally biased region" description="Basic and acidic residues" evidence="5">
    <location>
        <begin position="217"/>
        <end position="226"/>
    </location>
</feature>
<feature type="region of interest" description="Disordered" evidence="5">
    <location>
        <begin position="78"/>
        <end position="107"/>
    </location>
</feature>
<name>A0ABQ8V8X9_9AGAR</name>
<dbReference type="PANTHER" id="PTHR15549">
    <property type="entry name" value="PAIRED IMMUNOGLOBULIN-LIKE TYPE 2 RECEPTOR"/>
    <property type="match status" value="1"/>
</dbReference>
<evidence type="ECO:0000256" key="2">
    <source>
        <dbReference type="ARBA" id="ARBA00022692"/>
    </source>
</evidence>
<feature type="chain" id="PRO_5047324107" description="Mid2 domain-containing protein" evidence="7">
    <location>
        <begin position="23"/>
        <end position="235"/>
    </location>
</feature>
<comment type="subcellular location">
    <subcellularLocation>
        <location evidence="1">Membrane</location>
        <topology evidence="1">Single-pass membrane protein</topology>
    </subcellularLocation>
</comment>
<proteinExistence type="predicted"/>
<protein>
    <recommendedName>
        <fullName evidence="10">Mid2 domain-containing protein</fullName>
    </recommendedName>
</protein>
<evidence type="ECO:0000256" key="4">
    <source>
        <dbReference type="ARBA" id="ARBA00023136"/>
    </source>
</evidence>
<evidence type="ECO:0000313" key="8">
    <source>
        <dbReference type="EMBL" id="KAJ4474198.1"/>
    </source>
</evidence>
<keyword evidence="2 6" id="KW-0812">Transmembrane</keyword>
<reference evidence="8" key="1">
    <citation type="submission" date="2022-08" db="EMBL/GenBank/DDBJ databases">
        <title>A Global Phylogenomic Analysis of the Shiitake Genus Lentinula.</title>
        <authorList>
            <consortium name="DOE Joint Genome Institute"/>
            <person name="Sierra-Patev S."/>
            <person name="Min B."/>
            <person name="Naranjo-Ortiz M."/>
            <person name="Looney B."/>
            <person name="Konkel Z."/>
            <person name="Slot J.C."/>
            <person name="Sakamoto Y."/>
            <person name="Steenwyk J.L."/>
            <person name="Rokas A."/>
            <person name="Carro J."/>
            <person name="Camarero S."/>
            <person name="Ferreira P."/>
            <person name="Molpeceres G."/>
            <person name="Ruiz-Duenas F.J."/>
            <person name="Serrano A."/>
            <person name="Henrissat B."/>
            <person name="Drula E."/>
            <person name="Hughes K.W."/>
            <person name="Mata J.L."/>
            <person name="Ishikawa N.K."/>
            <person name="Vargas-Isla R."/>
            <person name="Ushijima S."/>
            <person name="Smith C.A."/>
            <person name="Ahrendt S."/>
            <person name="Andreopoulos W."/>
            <person name="He G."/>
            <person name="Labutti K."/>
            <person name="Lipzen A."/>
            <person name="Ng V."/>
            <person name="Riley R."/>
            <person name="Sandor L."/>
            <person name="Barry K."/>
            <person name="Martinez A.T."/>
            <person name="Xiao Y."/>
            <person name="Gibbons J.G."/>
            <person name="Terashima K."/>
            <person name="Grigoriev I.V."/>
            <person name="Hibbett D.S."/>
        </authorList>
    </citation>
    <scope>NUCLEOTIDE SEQUENCE</scope>
    <source>
        <strain evidence="8">RHP3577 ss4</strain>
    </source>
</reference>
<gene>
    <name evidence="8" type="ORF">C8R41DRAFT_870142</name>
</gene>
<feature type="signal peptide" evidence="7">
    <location>
        <begin position="1"/>
        <end position="22"/>
    </location>
</feature>